<dbReference type="Proteomes" id="UP001239111">
    <property type="component" value="Chromosome 3"/>
</dbReference>
<comment type="caution">
    <text evidence="1">The sequence shown here is derived from an EMBL/GenBank/DDBJ whole genome shotgun (WGS) entry which is preliminary data.</text>
</comment>
<evidence type="ECO:0000313" key="1">
    <source>
        <dbReference type="EMBL" id="KAJ8673740.1"/>
    </source>
</evidence>
<sequence>MDKSGVGGSHFTRGEHTLKVPMSLFAENRRRLIDRLRSNPKLQQRFANGSKTSSFVLLQGGDEVPFNDTDISWPFRQESFFQWCFGVEEPGCFGALDLGSGTSILFFPRLPDEYATWMGKLSSLEEFRKRYEVDETRYVDEIASVLQSKNASLLLTLKGVNSDSGLTSVEATFPGIKKFEVDDEILYPDICE</sequence>
<evidence type="ECO:0000313" key="2">
    <source>
        <dbReference type="Proteomes" id="UP001239111"/>
    </source>
</evidence>
<name>A0ACC2NW13_9HYME</name>
<keyword evidence="2" id="KW-1185">Reference proteome</keyword>
<organism evidence="1 2">
    <name type="scientific">Eretmocerus hayati</name>
    <dbReference type="NCBI Taxonomy" id="131215"/>
    <lineage>
        <taxon>Eukaryota</taxon>
        <taxon>Metazoa</taxon>
        <taxon>Ecdysozoa</taxon>
        <taxon>Arthropoda</taxon>
        <taxon>Hexapoda</taxon>
        <taxon>Insecta</taxon>
        <taxon>Pterygota</taxon>
        <taxon>Neoptera</taxon>
        <taxon>Endopterygota</taxon>
        <taxon>Hymenoptera</taxon>
        <taxon>Apocrita</taxon>
        <taxon>Proctotrupomorpha</taxon>
        <taxon>Chalcidoidea</taxon>
        <taxon>Aphelinidae</taxon>
        <taxon>Aphelininae</taxon>
        <taxon>Eretmocerus</taxon>
    </lineage>
</organism>
<protein>
    <submittedName>
        <fullName evidence="1">Uncharacterized protein</fullName>
    </submittedName>
</protein>
<accession>A0ACC2NW13</accession>
<gene>
    <name evidence="1" type="ORF">QAD02_005002</name>
</gene>
<feature type="non-terminal residue" evidence="1">
    <location>
        <position position="192"/>
    </location>
</feature>
<proteinExistence type="predicted"/>
<reference evidence="1" key="1">
    <citation type="submission" date="2023-04" db="EMBL/GenBank/DDBJ databases">
        <title>A chromosome-level genome assembly of the parasitoid wasp Eretmocerus hayati.</title>
        <authorList>
            <person name="Zhong Y."/>
            <person name="Liu S."/>
            <person name="Liu Y."/>
        </authorList>
    </citation>
    <scope>NUCLEOTIDE SEQUENCE</scope>
    <source>
        <strain evidence="1">ZJU_SS_LIU_2023</strain>
    </source>
</reference>
<dbReference type="EMBL" id="CM056743">
    <property type="protein sequence ID" value="KAJ8673740.1"/>
    <property type="molecule type" value="Genomic_DNA"/>
</dbReference>